<dbReference type="RefSeq" id="WP_180543932.1">
    <property type="nucleotide sequence ID" value="NZ_JACCJZ010000010.1"/>
</dbReference>
<sequence length="128" mass="14371">MNTQAAPTVLIVEDEEDIAYILRFMFEREGFSVVHAADGRQAMARLEEAPPQGVVLDIMLPYHDGIEIVERLRARPGWGAVPVLMLTAKAREVDIVRALDLGADDYVTKPFQPDEVVARMRRLLRKAA</sequence>
<evidence type="ECO:0000256" key="5">
    <source>
        <dbReference type="ARBA" id="ARBA00023163"/>
    </source>
</evidence>
<organism evidence="8 9">
    <name type="scientific">Luteimonas deserti</name>
    <dbReference type="NCBI Taxonomy" id="2752306"/>
    <lineage>
        <taxon>Bacteria</taxon>
        <taxon>Pseudomonadati</taxon>
        <taxon>Pseudomonadota</taxon>
        <taxon>Gammaproteobacteria</taxon>
        <taxon>Lysobacterales</taxon>
        <taxon>Lysobacteraceae</taxon>
        <taxon>Luteimonas</taxon>
    </lineage>
</organism>
<evidence type="ECO:0000256" key="3">
    <source>
        <dbReference type="ARBA" id="ARBA00023015"/>
    </source>
</evidence>
<comment type="caution">
    <text evidence="8">The sequence shown here is derived from an EMBL/GenBank/DDBJ whole genome shotgun (WGS) entry which is preliminary data.</text>
</comment>
<dbReference type="GO" id="GO:0000156">
    <property type="term" value="F:phosphorelay response regulator activity"/>
    <property type="evidence" value="ECO:0007669"/>
    <property type="project" value="TreeGrafter"/>
</dbReference>
<evidence type="ECO:0000313" key="9">
    <source>
        <dbReference type="Proteomes" id="UP000589896"/>
    </source>
</evidence>
<evidence type="ECO:0000256" key="6">
    <source>
        <dbReference type="PROSITE-ProRule" id="PRU00169"/>
    </source>
</evidence>
<feature type="domain" description="Response regulatory" evidence="7">
    <location>
        <begin position="8"/>
        <end position="124"/>
    </location>
</feature>
<dbReference type="GO" id="GO:0006355">
    <property type="term" value="P:regulation of DNA-templated transcription"/>
    <property type="evidence" value="ECO:0007669"/>
    <property type="project" value="TreeGrafter"/>
</dbReference>
<reference evidence="8 9" key="1">
    <citation type="submission" date="2020-07" db="EMBL/GenBank/DDBJ databases">
        <title>isolation of Luteimonas sp. SJ-16.</title>
        <authorList>
            <person name="Huang X.-X."/>
            <person name="Xu L."/>
            <person name="Sun J.-Q."/>
        </authorList>
    </citation>
    <scope>NUCLEOTIDE SEQUENCE [LARGE SCALE GENOMIC DNA]</scope>
    <source>
        <strain evidence="8 9">SJ-16</strain>
    </source>
</reference>
<dbReference type="SMART" id="SM00448">
    <property type="entry name" value="REC"/>
    <property type="match status" value="1"/>
</dbReference>
<dbReference type="GO" id="GO:0000976">
    <property type="term" value="F:transcription cis-regulatory region binding"/>
    <property type="evidence" value="ECO:0007669"/>
    <property type="project" value="TreeGrafter"/>
</dbReference>
<evidence type="ECO:0000259" key="7">
    <source>
        <dbReference type="PROSITE" id="PS50110"/>
    </source>
</evidence>
<dbReference type="AlphaFoldDB" id="A0A7Z0QQ23"/>
<keyword evidence="1 6" id="KW-0597">Phosphoprotein</keyword>
<dbReference type="Proteomes" id="UP000589896">
    <property type="component" value="Unassembled WGS sequence"/>
</dbReference>
<evidence type="ECO:0000256" key="2">
    <source>
        <dbReference type="ARBA" id="ARBA00023012"/>
    </source>
</evidence>
<dbReference type="Pfam" id="PF00072">
    <property type="entry name" value="Response_reg"/>
    <property type="match status" value="1"/>
</dbReference>
<evidence type="ECO:0000256" key="1">
    <source>
        <dbReference type="ARBA" id="ARBA00022553"/>
    </source>
</evidence>
<dbReference type="EMBL" id="JACCJZ010000010">
    <property type="protein sequence ID" value="NYZ61876.1"/>
    <property type="molecule type" value="Genomic_DNA"/>
</dbReference>
<keyword evidence="4" id="KW-0238">DNA-binding</keyword>
<keyword evidence="2" id="KW-0902">Two-component regulatory system</keyword>
<dbReference type="SUPFAM" id="SSF52172">
    <property type="entry name" value="CheY-like"/>
    <property type="match status" value="1"/>
</dbReference>
<gene>
    <name evidence="8" type="ORF">H0E82_03725</name>
</gene>
<keyword evidence="5" id="KW-0804">Transcription</keyword>
<keyword evidence="3" id="KW-0805">Transcription regulation</keyword>
<dbReference type="InterPro" id="IPR001789">
    <property type="entry name" value="Sig_transdc_resp-reg_receiver"/>
</dbReference>
<evidence type="ECO:0000313" key="8">
    <source>
        <dbReference type="EMBL" id="NYZ61876.1"/>
    </source>
</evidence>
<dbReference type="InterPro" id="IPR011006">
    <property type="entry name" value="CheY-like_superfamily"/>
</dbReference>
<keyword evidence="9" id="KW-1185">Reference proteome</keyword>
<evidence type="ECO:0000256" key="4">
    <source>
        <dbReference type="ARBA" id="ARBA00023125"/>
    </source>
</evidence>
<name>A0A7Z0QQ23_9GAMM</name>
<dbReference type="PROSITE" id="PS50110">
    <property type="entry name" value="RESPONSE_REGULATORY"/>
    <property type="match status" value="1"/>
</dbReference>
<protein>
    <submittedName>
        <fullName evidence="8">Response regulator</fullName>
    </submittedName>
</protein>
<feature type="modified residue" description="4-aspartylphosphate" evidence="6">
    <location>
        <position position="57"/>
    </location>
</feature>
<dbReference type="PANTHER" id="PTHR48111:SF1">
    <property type="entry name" value="TWO-COMPONENT RESPONSE REGULATOR ORR33"/>
    <property type="match status" value="1"/>
</dbReference>
<accession>A0A7Z0QQ23</accession>
<dbReference type="GO" id="GO:0032993">
    <property type="term" value="C:protein-DNA complex"/>
    <property type="evidence" value="ECO:0007669"/>
    <property type="project" value="TreeGrafter"/>
</dbReference>
<dbReference type="InterPro" id="IPR039420">
    <property type="entry name" value="WalR-like"/>
</dbReference>
<proteinExistence type="predicted"/>
<dbReference type="GO" id="GO:0005829">
    <property type="term" value="C:cytosol"/>
    <property type="evidence" value="ECO:0007669"/>
    <property type="project" value="TreeGrafter"/>
</dbReference>
<dbReference type="PANTHER" id="PTHR48111">
    <property type="entry name" value="REGULATOR OF RPOS"/>
    <property type="match status" value="1"/>
</dbReference>
<dbReference type="Gene3D" id="3.40.50.2300">
    <property type="match status" value="1"/>
</dbReference>